<reference evidence="2 3" key="1">
    <citation type="submission" date="2020-02" db="EMBL/GenBank/DDBJ databases">
        <title>Complete genome sequence of Flavobacteriaceae bacterium.</title>
        <authorList>
            <person name="Kim S.-J."/>
            <person name="Kim Y.-S."/>
            <person name="Kim K.-H."/>
        </authorList>
    </citation>
    <scope>NUCLEOTIDE SEQUENCE [LARGE SCALE GENOMIC DNA]</scope>
    <source>
        <strain evidence="2 3">RR4-40</strain>
    </source>
</reference>
<dbReference type="RefSeq" id="WP_164678004.1">
    <property type="nucleotide sequence ID" value="NZ_CP049057.1"/>
</dbReference>
<evidence type="ECO:0000313" key="3">
    <source>
        <dbReference type="Proteomes" id="UP000505306"/>
    </source>
</evidence>
<evidence type="ECO:0000256" key="1">
    <source>
        <dbReference type="SAM" id="Phobius"/>
    </source>
</evidence>
<protein>
    <submittedName>
        <fullName evidence="2">Uncharacterized protein</fullName>
    </submittedName>
</protein>
<feature type="transmembrane region" description="Helical" evidence="1">
    <location>
        <begin position="21"/>
        <end position="42"/>
    </location>
</feature>
<keyword evidence="1" id="KW-1133">Transmembrane helix</keyword>
<accession>A0A6G6GHE8</accession>
<evidence type="ECO:0000313" key="2">
    <source>
        <dbReference type="EMBL" id="QIE58005.1"/>
    </source>
</evidence>
<proteinExistence type="predicted"/>
<sequence length="238" mass="27573">MPIFTKSLKLTSLSNKRLGRYILYAIGEIVLVVAGILIALSINNANEANKNNQNFKLILKSVAKDLAEDTLAVAVVIENYEFRERTLKPIINGTATEAEIENCVFCGTAISSYAPVYINDKGYLQLKNFYENNEDVHTLSTEIVQFYNYYIPTLHDLSEEVKTTTINNVKRWRDNYPWFSNIVNNKSDERYIKYLKSEEFRNTATYFNMVACLNYKEYLEQYKREAKEILEAIASFEE</sequence>
<dbReference type="Pfam" id="PF19578">
    <property type="entry name" value="DUF6090"/>
    <property type="match status" value="1"/>
</dbReference>
<name>A0A6G6GHE8_9FLAO</name>
<organism evidence="2 3">
    <name type="scientific">Rasiella rasia</name>
    <dbReference type="NCBI Taxonomy" id="2744027"/>
    <lineage>
        <taxon>Bacteria</taxon>
        <taxon>Pseudomonadati</taxon>
        <taxon>Bacteroidota</taxon>
        <taxon>Flavobacteriia</taxon>
        <taxon>Flavobacteriales</taxon>
        <taxon>Flavobacteriaceae</taxon>
        <taxon>Rasiella</taxon>
    </lineage>
</organism>
<keyword evidence="1" id="KW-0812">Transmembrane</keyword>
<dbReference type="AlphaFoldDB" id="A0A6G6GHE8"/>
<dbReference type="EMBL" id="CP049057">
    <property type="protein sequence ID" value="QIE58005.1"/>
    <property type="molecule type" value="Genomic_DNA"/>
</dbReference>
<dbReference type="KEGG" id="mgel:G5B37_15040"/>
<dbReference type="Proteomes" id="UP000505306">
    <property type="component" value="Chromosome"/>
</dbReference>
<keyword evidence="1" id="KW-0472">Membrane</keyword>
<dbReference type="InterPro" id="IPR045749">
    <property type="entry name" value="DUF6090"/>
</dbReference>
<keyword evidence="3" id="KW-1185">Reference proteome</keyword>
<gene>
    <name evidence="2" type="ORF">G5B37_15040</name>
</gene>